<dbReference type="CDD" id="cd02440">
    <property type="entry name" value="AdoMet_MTases"/>
    <property type="match status" value="1"/>
</dbReference>
<dbReference type="OrthoDB" id="9797252at2"/>
<evidence type="ECO:0000256" key="2">
    <source>
        <dbReference type="ARBA" id="ARBA00022603"/>
    </source>
</evidence>
<evidence type="ECO:0000313" key="5">
    <source>
        <dbReference type="EMBL" id="AHY44047.1"/>
    </source>
</evidence>
<dbReference type="Proteomes" id="UP000025238">
    <property type="component" value="Chromosome"/>
</dbReference>
<dbReference type="EMBL" id="CP007509">
    <property type="protein sequence ID" value="AHY44047.1"/>
    <property type="molecule type" value="Genomic_DNA"/>
</dbReference>
<dbReference type="KEGG" id="pstu:UIB01_16830"/>
<dbReference type="AlphaFoldDB" id="A0A023WV43"/>
<dbReference type="PANTHER" id="PTHR44942">
    <property type="entry name" value="METHYLTRANSF_11 DOMAIN-CONTAINING PROTEIN"/>
    <property type="match status" value="1"/>
</dbReference>
<comment type="similarity">
    <text evidence="1">Belongs to the methyltransferase superfamily.</text>
</comment>
<dbReference type="GO" id="GO:0032259">
    <property type="term" value="P:methylation"/>
    <property type="evidence" value="ECO:0007669"/>
    <property type="project" value="UniProtKB-KW"/>
</dbReference>
<reference evidence="5 6" key="1">
    <citation type="submission" date="2014-03" db="EMBL/GenBank/DDBJ databases">
        <title>Complete genome sequence of Pseudomonas stutzeri 19SMN4.</title>
        <authorList>
            <person name="Brunet-Galmes I."/>
            <person name="Nogales B."/>
            <person name="Busquets A."/>
            <person name="Pena A."/>
            <person name="Gomila M."/>
            <person name="Garcia-Valdes E."/>
            <person name="Lalucat J."/>
            <person name="Bennasar A."/>
            <person name="Bosch R."/>
        </authorList>
    </citation>
    <scope>NUCLEOTIDE SEQUENCE [LARGE SCALE GENOMIC DNA]</scope>
    <source>
        <strain evidence="5 6">19SMN4</strain>
    </source>
</reference>
<evidence type="ECO:0000259" key="4">
    <source>
        <dbReference type="Pfam" id="PF08241"/>
    </source>
</evidence>
<name>A0A023WV43_STUST</name>
<evidence type="ECO:0000256" key="1">
    <source>
        <dbReference type="ARBA" id="ARBA00008361"/>
    </source>
</evidence>
<dbReference type="Gene3D" id="3.40.50.150">
    <property type="entry name" value="Vaccinia Virus protein VP39"/>
    <property type="match status" value="1"/>
</dbReference>
<dbReference type="InterPro" id="IPR013216">
    <property type="entry name" value="Methyltransf_11"/>
</dbReference>
<dbReference type="PATRIC" id="fig|316.97.peg.3363"/>
<organism evidence="5 6">
    <name type="scientific">Stutzerimonas stutzeri</name>
    <name type="common">Pseudomonas stutzeri</name>
    <dbReference type="NCBI Taxonomy" id="316"/>
    <lineage>
        <taxon>Bacteria</taxon>
        <taxon>Pseudomonadati</taxon>
        <taxon>Pseudomonadota</taxon>
        <taxon>Gammaproteobacteria</taxon>
        <taxon>Pseudomonadales</taxon>
        <taxon>Pseudomonadaceae</taxon>
        <taxon>Stutzerimonas</taxon>
    </lineage>
</organism>
<proteinExistence type="inferred from homology"/>
<sequence length="261" mass="29003">MSASEVPTSRSASESVQLFSSRSTDYARFRPTYPDALFTWLASHCAATDTVLDLAAGNGQASAPLTKHFHRVLACDASAEQLKAGDDWSDVQRFVADAHYLPLRGGQLDLLVVAQALHWFATPAFFTQARLALKPNGLFCAWCYSLLEVSAEVNAVIHRLYRETLAGYWPAGRSSVDAGYSDIQPPFPLIESPPFALEAHWSLAELIGYLRTWSAVKQWQQQHGRDPVALIEPQLSSAWGPADQRRLIRWPLHLLTGFPNR</sequence>
<dbReference type="GO" id="GO:0008757">
    <property type="term" value="F:S-adenosylmethionine-dependent methyltransferase activity"/>
    <property type="evidence" value="ECO:0007669"/>
    <property type="project" value="InterPro"/>
</dbReference>
<gene>
    <name evidence="5" type="ORF">UIB01_16830</name>
</gene>
<protein>
    <submittedName>
        <fullName evidence="5">SAM-dependent methyltransferase</fullName>
    </submittedName>
</protein>
<keyword evidence="3 5" id="KW-0808">Transferase</keyword>
<evidence type="ECO:0000313" key="6">
    <source>
        <dbReference type="Proteomes" id="UP000025238"/>
    </source>
</evidence>
<dbReference type="PANTHER" id="PTHR44942:SF4">
    <property type="entry name" value="METHYLTRANSFERASE TYPE 11 DOMAIN-CONTAINING PROTEIN"/>
    <property type="match status" value="1"/>
</dbReference>
<feature type="domain" description="Methyltransferase type 11" evidence="4">
    <location>
        <begin position="52"/>
        <end position="140"/>
    </location>
</feature>
<dbReference type="SUPFAM" id="SSF53335">
    <property type="entry name" value="S-adenosyl-L-methionine-dependent methyltransferases"/>
    <property type="match status" value="1"/>
</dbReference>
<dbReference type="InterPro" id="IPR051052">
    <property type="entry name" value="Diverse_substrate_MTase"/>
</dbReference>
<dbReference type="InterPro" id="IPR029063">
    <property type="entry name" value="SAM-dependent_MTases_sf"/>
</dbReference>
<accession>A0A023WV43</accession>
<dbReference type="Pfam" id="PF08241">
    <property type="entry name" value="Methyltransf_11"/>
    <property type="match status" value="1"/>
</dbReference>
<evidence type="ECO:0000256" key="3">
    <source>
        <dbReference type="ARBA" id="ARBA00022679"/>
    </source>
</evidence>
<keyword evidence="2 5" id="KW-0489">Methyltransferase</keyword>